<evidence type="ECO:0000313" key="2">
    <source>
        <dbReference type="Proteomes" id="UP001285835"/>
    </source>
</evidence>
<dbReference type="Gene3D" id="3.40.50.300">
    <property type="entry name" value="P-loop containing nucleotide triphosphate hydrolases"/>
    <property type="match status" value="1"/>
</dbReference>
<dbReference type="Proteomes" id="UP001285835">
    <property type="component" value="Unassembled WGS sequence"/>
</dbReference>
<dbReference type="CDD" id="cd00882">
    <property type="entry name" value="Ras_like_GTPase"/>
    <property type="match status" value="1"/>
</dbReference>
<dbReference type="SUPFAM" id="SSF52540">
    <property type="entry name" value="P-loop containing nucleoside triphosphate hydrolases"/>
    <property type="match status" value="1"/>
</dbReference>
<reference evidence="1" key="1">
    <citation type="submission" date="2023-11" db="EMBL/GenBank/DDBJ databases">
        <title>WGS of Aeromonas in Northern Israel.</title>
        <authorList>
            <person name="Hershko Y."/>
        </authorList>
    </citation>
    <scope>NUCLEOTIDE SEQUENCE</scope>
    <source>
        <strain evidence="1">02297</strain>
    </source>
</reference>
<organism evidence="1 2">
    <name type="scientific">Aeromonas media</name>
    <dbReference type="NCBI Taxonomy" id="651"/>
    <lineage>
        <taxon>Bacteria</taxon>
        <taxon>Pseudomonadati</taxon>
        <taxon>Pseudomonadota</taxon>
        <taxon>Gammaproteobacteria</taxon>
        <taxon>Aeromonadales</taxon>
        <taxon>Aeromonadaceae</taxon>
        <taxon>Aeromonas</taxon>
    </lineage>
</organism>
<gene>
    <name evidence="1" type="ORF">SJS82_04175</name>
</gene>
<protein>
    <submittedName>
        <fullName evidence="1">Uncharacterized protein</fullName>
    </submittedName>
</protein>
<evidence type="ECO:0000313" key="1">
    <source>
        <dbReference type="EMBL" id="MDX7921127.1"/>
    </source>
</evidence>
<proteinExistence type="predicted"/>
<dbReference type="AlphaFoldDB" id="A0AAP6G8B8"/>
<accession>A0AAP6G8B8</accession>
<dbReference type="RefSeq" id="WP_319916415.1">
    <property type="nucleotide sequence ID" value="NZ_JAWZXF010000005.1"/>
</dbReference>
<dbReference type="InterPro" id="IPR027417">
    <property type="entry name" value="P-loop_NTPase"/>
</dbReference>
<comment type="caution">
    <text evidence="1">The sequence shown here is derived from an EMBL/GenBank/DDBJ whole genome shotgun (WGS) entry which is preliminary data.</text>
</comment>
<sequence length="587" mass="66100">MSRFEEIQKRLDELSPIPINMPKLYLLGDTGAGKTTIVRRILGTDKLKFPSVQQKRTTVAVTEYVLSKDLPYRATYLFKSQQLIANLVAEILEIAIENAYSHFRKDNISKDGVTEDLEETPDERFRLRYILTQDQREELAVEIVEFMPVLDATVKKLTAELQSCDEELGVVVALALDSHKDVISALNAEILRLIEVKVAEVCNGHRLYSDPEFYQHSSNDLNAFVDGAKLLLSSTKDSISPVVEYARLQGNLLAPWLPSGVELVLIDGEGIGHDTREASRLSPRHLDYFHFADAIGLVEECKKPFASGGKSAIEGVVRNGYAEKFHLIFTKLDEVEVGEDEEPSRKDQIRAVRKGLTNVKHALKDDGAELDIGADRFYYLAHMNSATIDSDSVSDVARLLASINAKFSEAKPQFVQPIYDYEMLSSYLSKSADSFLAKWNAMLHAKHWQTIKAFNRRMCWEEDGFRDMEPIADFHAEVTRELEYFISHPSSWVEAATPSMQERSIANVKQEFSKHLLAFARVVILKTYSPHWGTAMSLSGMGSTTLRMNQIQRILEEVLPEHRKPAAIKMKDSLKQLLASAVAACEA</sequence>
<dbReference type="EMBL" id="JAWZXF010000005">
    <property type="protein sequence ID" value="MDX7921127.1"/>
    <property type="molecule type" value="Genomic_DNA"/>
</dbReference>
<name>A0AAP6G8B8_AERME</name>